<keyword evidence="6" id="KW-1185">Reference proteome</keyword>
<evidence type="ECO:0000256" key="1">
    <source>
        <dbReference type="ARBA" id="ARBA00023015"/>
    </source>
</evidence>
<dbReference type="RefSeq" id="WP_066728953.1">
    <property type="nucleotide sequence ID" value="NZ_JASSPP010000014.1"/>
</dbReference>
<dbReference type="PANTHER" id="PTHR38445">
    <property type="entry name" value="HTH-TYPE TRANSCRIPTIONAL REPRESSOR YTRA"/>
    <property type="match status" value="1"/>
</dbReference>
<gene>
    <name evidence="5" type="ORF">QQA45_06865</name>
</gene>
<dbReference type="SMART" id="SM00345">
    <property type="entry name" value="HTH_GNTR"/>
    <property type="match status" value="1"/>
</dbReference>
<name>A0ABT7HLT8_9FUSO</name>
<dbReference type="Gene3D" id="1.10.10.10">
    <property type="entry name" value="Winged helix-like DNA-binding domain superfamily/Winged helix DNA-binding domain"/>
    <property type="match status" value="1"/>
</dbReference>
<keyword evidence="2" id="KW-0238">DNA-binding</keyword>
<dbReference type="CDD" id="cd07377">
    <property type="entry name" value="WHTH_GntR"/>
    <property type="match status" value="1"/>
</dbReference>
<protein>
    <submittedName>
        <fullName evidence="5">GntR family transcriptional regulator</fullName>
    </submittedName>
</protein>
<dbReference type="PANTHER" id="PTHR38445:SF10">
    <property type="entry name" value="GNTR-FAMILY TRANSCRIPTIONAL REGULATOR"/>
    <property type="match status" value="1"/>
</dbReference>
<proteinExistence type="predicted"/>
<dbReference type="InterPro" id="IPR036388">
    <property type="entry name" value="WH-like_DNA-bd_sf"/>
</dbReference>
<dbReference type="PROSITE" id="PS50949">
    <property type="entry name" value="HTH_GNTR"/>
    <property type="match status" value="1"/>
</dbReference>
<evidence type="ECO:0000313" key="6">
    <source>
        <dbReference type="Proteomes" id="UP001225134"/>
    </source>
</evidence>
<accession>A0ABT7HLT8</accession>
<dbReference type="InterPro" id="IPR036390">
    <property type="entry name" value="WH_DNA-bd_sf"/>
</dbReference>
<dbReference type="InterPro" id="IPR000524">
    <property type="entry name" value="Tscrpt_reg_HTH_GntR"/>
</dbReference>
<evidence type="ECO:0000313" key="5">
    <source>
        <dbReference type="EMBL" id="MDK9581199.1"/>
    </source>
</evidence>
<comment type="caution">
    <text evidence="5">The sequence shown here is derived from an EMBL/GenBank/DDBJ whole genome shotgun (WGS) entry which is preliminary data.</text>
</comment>
<evidence type="ECO:0000256" key="3">
    <source>
        <dbReference type="ARBA" id="ARBA00023163"/>
    </source>
</evidence>
<keyword evidence="1" id="KW-0805">Transcription regulation</keyword>
<dbReference type="Proteomes" id="UP001225134">
    <property type="component" value="Unassembled WGS sequence"/>
</dbReference>
<evidence type="ECO:0000259" key="4">
    <source>
        <dbReference type="PROSITE" id="PS50949"/>
    </source>
</evidence>
<dbReference type="SUPFAM" id="SSF46785">
    <property type="entry name" value="Winged helix' DNA-binding domain"/>
    <property type="match status" value="1"/>
</dbReference>
<sequence length="121" mass="14176">MVFNSSKPIYSQIYDMLIRDIINGKYKCGDKIISINEFSKKYVVNQNTVIHAYRELMYDNIIISKRGLGFFVTTDTNIINSFCEKRIDSLILSFLKEIKNCGFSKKELLRKIEEVNFDDIN</sequence>
<dbReference type="Pfam" id="PF00392">
    <property type="entry name" value="GntR"/>
    <property type="match status" value="1"/>
</dbReference>
<feature type="domain" description="HTH gntR-type" evidence="4">
    <location>
        <begin position="7"/>
        <end position="75"/>
    </location>
</feature>
<dbReference type="EMBL" id="JASSPP010000014">
    <property type="protein sequence ID" value="MDK9581199.1"/>
    <property type="molecule type" value="Genomic_DNA"/>
</dbReference>
<keyword evidence="3" id="KW-0804">Transcription</keyword>
<organism evidence="5 6">
    <name type="scientific">Sneathia sanguinegens</name>
    <dbReference type="NCBI Taxonomy" id="40543"/>
    <lineage>
        <taxon>Bacteria</taxon>
        <taxon>Fusobacteriati</taxon>
        <taxon>Fusobacteriota</taxon>
        <taxon>Fusobacteriia</taxon>
        <taxon>Fusobacteriales</taxon>
        <taxon>Leptotrichiaceae</taxon>
        <taxon>Sneathia</taxon>
    </lineage>
</organism>
<reference evidence="5 6" key="1">
    <citation type="submission" date="2023-06" db="EMBL/GenBank/DDBJ databases">
        <title>Antibody response to the Sneathia vaginalis cytopathogenic toxin A during pregnancy.</title>
        <authorList>
            <person name="Mccoy Z.T."/>
            <person name="Serrano M.G."/>
            <person name="Spaine K."/>
            <person name="Edwards D.J."/>
            <person name="Buck G.A."/>
            <person name="Jefferson K."/>
        </authorList>
    </citation>
    <scope>NUCLEOTIDE SEQUENCE [LARGE SCALE GENOMIC DNA]</scope>
    <source>
        <strain evidence="5 6">CCUG 42621</strain>
    </source>
</reference>
<evidence type="ECO:0000256" key="2">
    <source>
        <dbReference type="ARBA" id="ARBA00023125"/>
    </source>
</evidence>